<proteinExistence type="predicted"/>
<accession>A0A2P6ASM5</accession>
<comment type="caution">
    <text evidence="2">The sequence shown here is derived from an EMBL/GenBank/DDBJ whole genome shotgun (WGS) entry which is preliminary data.</text>
</comment>
<dbReference type="Pfam" id="PF04400">
    <property type="entry name" value="NqrM"/>
    <property type="match status" value="1"/>
</dbReference>
<dbReference type="PANTHER" id="PTHR40691">
    <property type="entry name" value="(NA+)-NQR MATURATION NQRM"/>
    <property type="match status" value="1"/>
</dbReference>
<sequence>MTVALICFAVILLVIVGMAVGVMNGRDPIKGSCGGLNKLGLRDGECPVCGDDPAKCDGDGGRSAETGDRRAASLGRDALR</sequence>
<feature type="region of interest" description="Disordered" evidence="1">
    <location>
        <begin position="56"/>
        <end position="80"/>
    </location>
</feature>
<dbReference type="EMBL" id="PTQZ01000110">
    <property type="protein sequence ID" value="PQA42777.1"/>
    <property type="molecule type" value="Genomic_DNA"/>
</dbReference>
<gene>
    <name evidence="2" type="ORF">C5O18_05680</name>
</gene>
<evidence type="ECO:0008006" key="4">
    <source>
        <dbReference type="Google" id="ProtNLM"/>
    </source>
</evidence>
<dbReference type="Proteomes" id="UP000243900">
    <property type="component" value="Unassembled WGS sequence"/>
</dbReference>
<dbReference type="InterPro" id="IPR007495">
    <property type="entry name" value="NqrM"/>
</dbReference>
<protein>
    <recommendedName>
        <fullName evidence="4">ApbE family protein</fullName>
    </recommendedName>
</protein>
<organism evidence="2 3">
    <name type="scientific">Amnimonas aquatica</name>
    <dbReference type="NCBI Taxonomy" id="2094561"/>
    <lineage>
        <taxon>Bacteria</taxon>
        <taxon>Pseudomonadati</taxon>
        <taxon>Pseudomonadota</taxon>
        <taxon>Gammaproteobacteria</taxon>
        <taxon>Moraxellales</taxon>
        <taxon>Moraxellaceae</taxon>
        <taxon>Amnimonas</taxon>
    </lineage>
</organism>
<dbReference type="OrthoDB" id="5296227at2"/>
<name>A0A2P6ASM5_9GAMM</name>
<keyword evidence="3" id="KW-1185">Reference proteome</keyword>
<evidence type="ECO:0000256" key="1">
    <source>
        <dbReference type="SAM" id="MobiDB-lite"/>
    </source>
</evidence>
<evidence type="ECO:0000313" key="2">
    <source>
        <dbReference type="EMBL" id="PQA42777.1"/>
    </source>
</evidence>
<reference evidence="3" key="1">
    <citation type="submission" date="2018-02" db="EMBL/GenBank/DDBJ databases">
        <title>Genome sequencing of Solimonas sp. HR-BB.</title>
        <authorList>
            <person name="Lee Y."/>
            <person name="Jeon C.O."/>
        </authorList>
    </citation>
    <scope>NUCLEOTIDE SEQUENCE [LARGE SCALE GENOMIC DNA]</scope>
    <source>
        <strain evidence="3">HR-E</strain>
    </source>
</reference>
<dbReference type="PANTHER" id="PTHR40691:SF3">
    <property type="entry name" value="(NA+)-NQR MATURATION NQRM"/>
    <property type="match status" value="1"/>
</dbReference>
<dbReference type="AlphaFoldDB" id="A0A2P6ASM5"/>
<evidence type="ECO:0000313" key="3">
    <source>
        <dbReference type="Proteomes" id="UP000243900"/>
    </source>
</evidence>